<protein>
    <submittedName>
        <fullName evidence="4">Zinc-binding dehydrogenase</fullName>
    </submittedName>
</protein>
<evidence type="ECO:0000313" key="4">
    <source>
        <dbReference type="EMBL" id="NML42233.1"/>
    </source>
</evidence>
<feature type="domain" description="Enoyl reductase (ER)" evidence="3">
    <location>
        <begin position="12"/>
        <end position="321"/>
    </location>
</feature>
<dbReference type="InterPro" id="IPR036291">
    <property type="entry name" value="NAD(P)-bd_dom_sf"/>
</dbReference>
<dbReference type="Pfam" id="PF00107">
    <property type="entry name" value="ADH_zinc_N"/>
    <property type="match status" value="1"/>
</dbReference>
<keyword evidence="5" id="KW-1185">Reference proteome</keyword>
<dbReference type="InterPro" id="IPR011032">
    <property type="entry name" value="GroES-like_sf"/>
</dbReference>
<comment type="caution">
    <text evidence="4">The sequence shown here is derived from an EMBL/GenBank/DDBJ whole genome shotgun (WGS) entry which is preliminary data.</text>
</comment>
<dbReference type="Proteomes" id="UP000541185">
    <property type="component" value="Unassembled WGS sequence"/>
</dbReference>
<dbReference type="GO" id="GO:0070402">
    <property type="term" value="F:NADPH binding"/>
    <property type="evidence" value="ECO:0007669"/>
    <property type="project" value="TreeGrafter"/>
</dbReference>
<dbReference type="SUPFAM" id="SSF50129">
    <property type="entry name" value="GroES-like"/>
    <property type="match status" value="1"/>
</dbReference>
<dbReference type="AlphaFoldDB" id="A0A848H0D0"/>
<dbReference type="InterPro" id="IPR013154">
    <property type="entry name" value="ADH-like_N"/>
</dbReference>
<dbReference type="SUPFAM" id="SSF51735">
    <property type="entry name" value="NAD(P)-binding Rossmann-fold domains"/>
    <property type="match status" value="1"/>
</dbReference>
<keyword evidence="1" id="KW-0521">NADP</keyword>
<sequence length="325" mass="34178">MQSWWMQMDEHGTQLEQRDVAVPQPGPGQLLVRVHAASLNRGEFVAGHGLTKAGQWKAIGGEGAGEVVAVGPDVTAFHLGDRVMGRGAGAFAQYMLLDAAETIAVPERLTWEEAASIPLTFLVSYDMLVLQGRLKPGEWLLINGVSSGVGVASLQLGKALGAKVIGTSGSAQKLEALKALGLDVALHTRAPDFHAAVMDATGGQGANLVVNTVGGSVFAEDVRSMAFEGRLATVGYVDGVLHADIDLEALHAKRLVLFGVSNKLRTKPQKAAAVPRFVAEVMPHIAAGRIKPQIDQVLDFAQLPAAKARMEAGGHTGKIVLRMPA</sequence>
<gene>
    <name evidence="4" type="ORF">HHL11_00635</name>
</gene>
<name>A0A848H0D0_9BURK</name>
<organism evidence="4 5">
    <name type="scientific">Ramlibacter agri</name>
    <dbReference type="NCBI Taxonomy" id="2728837"/>
    <lineage>
        <taxon>Bacteria</taxon>
        <taxon>Pseudomonadati</taxon>
        <taxon>Pseudomonadota</taxon>
        <taxon>Betaproteobacteria</taxon>
        <taxon>Burkholderiales</taxon>
        <taxon>Comamonadaceae</taxon>
        <taxon>Ramlibacter</taxon>
    </lineage>
</organism>
<reference evidence="4 5" key="1">
    <citation type="submission" date="2020-04" db="EMBL/GenBank/DDBJ databases">
        <title>Ramlibacter sp. G-1-2-2 isolated from soil.</title>
        <authorList>
            <person name="Dahal R.H."/>
        </authorList>
    </citation>
    <scope>NUCLEOTIDE SEQUENCE [LARGE SCALE GENOMIC DNA]</scope>
    <source>
        <strain evidence="4 5">G-1-2-2</strain>
    </source>
</reference>
<dbReference type="Gene3D" id="3.40.50.720">
    <property type="entry name" value="NAD(P)-binding Rossmann-like Domain"/>
    <property type="match status" value="1"/>
</dbReference>
<keyword evidence="2" id="KW-0560">Oxidoreductase</keyword>
<proteinExistence type="predicted"/>
<dbReference type="InterPro" id="IPR020843">
    <property type="entry name" value="ER"/>
</dbReference>
<dbReference type="GO" id="GO:0016651">
    <property type="term" value="F:oxidoreductase activity, acting on NAD(P)H"/>
    <property type="evidence" value="ECO:0007669"/>
    <property type="project" value="TreeGrafter"/>
</dbReference>
<dbReference type="EMBL" id="JABBFX010000001">
    <property type="protein sequence ID" value="NML42233.1"/>
    <property type="molecule type" value="Genomic_DNA"/>
</dbReference>
<dbReference type="RefSeq" id="WP_169416453.1">
    <property type="nucleotide sequence ID" value="NZ_JABBFX010000001.1"/>
</dbReference>
<dbReference type="InterPro" id="IPR013149">
    <property type="entry name" value="ADH-like_C"/>
</dbReference>
<dbReference type="Gene3D" id="3.90.180.10">
    <property type="entry name" value="Medium-chain alcohol dehydrogenases, catalytic domain"/>
    <property type="match status" value="1"/>
</dbReference>
<evidence type="ECO:0000256" key="2">
    <source>
        <dbReference type="ARBA" id="ARBA00023002"/>
    </source>
</evidence>
<dbReference type="PANTHER" id="PTHR48106:SF18">
    <property type="entry name" value="QUINONE OXIDOREDUCTASE PIG3"/>
    <property type="match status" value="1"/>
</dbReference>
<dbReference type="PANTHER" id="PTHR48106">
    <property type="entry name" value="QUINONE OXIDOREDUCTASE PIG3-RELATED"/>
    <property type="match status" value="1"/>
</dbReference>
<accession>A0A848H0D0</accession>
<dbReference type="Pfam" id="PF08240">
    <property type="entry name" value="ADH_N"/>
    <property type="match status" value="1"/>
</dbReference>
<dbReference type="SMART" id="SM00829">
    <property type="entry name" value="PKS_ER"/>
    <property type="match status" value="1"/>
</dbReference>
<evidence type="ECO:0000259" key="3">
    <source>
        <dbReference type="SMART" id="SM00829"/>
    </source>
</evidence>
<evidence type="ECO:0000313" key="5">
    <source>
        <dbReference type="Proteomes" id="UP000541185"/>
    </source>
</evidence>
<evidence type="ECO:0000256" key="1">
    <source>
        <dbReference type="ARBA" id="ARBA00022857"/>
    </source>
</evidence>